<comment type="similarity">
    <text evidence="1">Belongs to the type-I restriction system S methylase family.</text>
</comment>
<dbReference type="PANTHER" id="PTHR43140:SF1">
    <property type="entry name" value="TYPE I RESTRICTION ENZYME ECOKI SPECIFICITY SUBUNIT"/>
    <property type="match status" value="1"/>
</dbReference>
<gene>
    <name evidence="5" type="ORF">KJ970_02395</name>
</gene>
<keyword evidence="5" id="KW-0255">Endonuclease</keyword>
<keyword evidence="2" id="KW-0680">Restriction system</keyword>
<evidence type="ECO:0000256" key="3">
    <source>
        <dbReference type="ARBA" id="ARBA00023125"/>
    </source>
</evidence>
<dbReference type="PANTHER" id="PTHR43140">
    <property type="entry name" value="TYPE-1 RESTRICTION ENZYME ECOKI SPECIFICITY PROTEIN"/>
    <property type="match status" value="1"/>
</dbReference>
<sequence length="393" mass="44077">MVGWKTARLRDVCQIKPPKKEARQRLADTDLVSFVPMNNLGKQQKDLVLNAERELREVNGSYTYFADNDVLLAKITPCFENGKLGIARNLKNGIGFGSSEFIVFRSNGDIDPEFLFYFLSQDSFRDAGARLMTGAVGHKRVPKEFIENYPILVPPIPEQGWIVAILDEAFAAIEIATKNAEKSLANARELFKSHLKANFTPQNSGWSEKRFEDVCVLQRGFDLPKRLRDNGEYPLLSSSGPIDTHVEARVAGPGVVVGRSGSVGSVFFVEEDFWPLNTVLYVKNFRNNDPEFVYWFLMQFGLQDYAGGAGVPTLNRNHVHDVLVTVPSDLREQGKLVARINGMRLQTDSFRMIFDQKLDLLEKLKQSILHKAFTGELTADSKSVDRALSEAGV</sequence>
<dbReference type="SUPFAM" id="SSF116734">
    <property type="entry name" value="DNA methylase specificity domain"/>
    <property type="match status" value="2"/>
</dbReference>
<dbReference type="EMBL" id="JAHJDP010000018">
    <property type="protein sequence ID" value="MBU2689748.1"/>
    <property type="molecule type" value="Genomic_DNA"/>
</dbReference>
<evidence type="ECO:0000256" key="1">
    <source>
        <dbReference type="ARBA" id="ARBA00010923"/>
    </source>
</evidence>
<organism evidence="5 6">
    <name type="scientific">Eiseniibacteriota bacterium</name>
    <dbReference type="NCBI Taxonomy" id="2212470"/>
    <lineage>
        <taxon>Bacteria</taxon>
        <taxon>Candidatus Eiseniibacteriota</taxon>
    </lineage>
</organism>
<dbReference type="InterPro" id="IPR000055">
    <property type="entry name" value="Restrct_endonuc_typeI_TRD"/>
</dbReference>
<feature type="domain" description="Type I restriction modification DNA specificity" evidence="4">
    <location>
        <begin position="1"/>
        <end position="178"/>
    </location>
</feature>
<reference evidence="5" key="1">
    <citation type="submission" date="2021-05" db="EMBL/GenBank/DDBJ databases">
        <title>Energy efficiency and biological interactions define the core microbiome of deep oligotrophic groundwater.</title>
        <authorList>
            <person name="Mehrshad M."/>
            <person name="Lopez-Fernandez M."/>
            <person name="Bell E."/>
            <person name="Bernier-Latmani R."/>
            <person name="Bertilsson S."/>
            <person name="Dopson M."/>
        </authorList>
    </citation>
    <scope>NUCLEOTIDE SEQUENCE</scope>
    <source>
        <strain evidence="5">Modern_marine.mb.64</strain>
    </source>
</reference>
<evidence type="ECO:0000256" key="2">
    <source>
        <dbReference type="ARBA" id="ARBA00022747"/>
    </source>
</evidence>
<keyword evidence="5" id="KW-0378">Hydrolase</keyword>
<proteinExistence type="inferred from homology"/>
<dbReference type="GO" id="GO:0004519">
    <property type="term" value="F:endonuclease activity"/>
    <property type="evidence" value="ECO:0007669"/>
    <property type="project" value="UniProtKB-KW"/>
</dbReference>
<dbReference type="GO" id="GO:0003677">
    <property type="term" value="F:DNA binding"/>
    <property type="evidence" value="ECO:0007669"/>
    <property type="project" value="UniProtKB-KW"/>
</dbReference>
<dbReference type="InterPro" id="IPR051212">
    <property type="entry name" value="Type-I_RE_S_subunit"/>
</dbReference>
<dbReference type="CDD" id="cd17267">
    <property type="entry name" value="RMtype1_S_EcoAO83I-TRD1-CR1_like"/>
    <property type="match status" value="1"/>
</dbReference>
<dbReference type="GO" id="GO:0009307">
    <property type="term" value="P:DNA restriction-modification system"/>
    <property type="evidence" value="ECO:0007669"/>
    <property type="project" value="UniProtKB-KW"/>
</dbReference>
<evidence type="ECO:0000259" key="4">
    <source>
        <dbReference type="Pfam" id="PF01420"/>
    </source>
</evidence>
<dbReference type="InterPro" id="IPR044946">
    <property type="entry name" value="Restrct_endonuc_typeI_TRD_sf"/>
</dbReference>
<dbReference type="CDD" id="cd17260">
    <property type="entry name" value="RMtype1_S_EcoEI-TRD1-CR1_like"/>
    <property type="match status" value="1"/>
</dbReference>
<dbReference type="AlphaFoldDB" id="A0A948RRM9"/>
<comment type="caution">
    <text evidence="5">The sequence shown here is derived from an EMBL/GenBank/DDBJ whole genome shotgun (WGS) entry which is preliminary data.</text>
</comment>
<evidence type="ECO:0000313" key="5">
    <source>
        <dbReference type="EMBL" id="MBU2689748.1"/>
    </source>
</evidence>
<dbReference type="Pfam" id="PF01420">
    <property type="entry name" value="Methylase_S"/>
    <property type="match status" value="2"/>
</dbReference>
<accession>A0A948RRM9</accession>
<dbReference type="Gene3D" id="3.90.220.20">
    <property type="entry name" value="DNA methylase specificity domains"/>
    <property type="match status" value="2"/>
</dbReference>
<evidence type="ECO:0000313" key="6">
    <source>
        <dbReference type="Proteomes" id="UP000777784"/>
    </source>
</evidence>
<keyword evidence="3" id="KW-0238">DNA-binding</keyword>
<feature type="domain" description="Type I restriction modification DNA specificity" evidence="4">
    <location>
        <begin position="203"/>
        <end position="338"/>
    </location>
</feature>
<dbReference type="Proteomes" id="UP000777784">
    <property type="component" value="Unassembled WGS sequence"/>
</dbReference>
<keyword evidence="5" id="KW-0540">Nuclease</keyword>
<protein>
    <submittedName>
        <fullName evidence="5">Restriction endonuclease subunit S</fullName>
    </submittedName>
</protein>
<name>A0A948RRM9_UNCEI</name>